<dbReference type="PANTHER" id="PTHR43626">
    <property type="entry name" value="ACYL-COA N-ACYLTRANSFERASE"/>
    <property type="match status" value="1"/>
</dbReference>
<reference evidence="5" key="1">
    <citation type="submission" date="2018-01" db="EMBL/GenBank/DDBJ databases">
        <title>Draft Genome Sequence of the Radioresistant Bacterium Deinococcus aerius TR0125, Isolated from the Higher Atmosphere above Japan.</title>
        <authorList>
            <person name="Satoh K."/>
            <person name="Arai H."/>
            <person name="Sanzen T."/>
            <person name="Kawaguchi Y."/>
            <person name="Hayashi H."/>
            <person name="Yokobori S."/>
            <person name="Yamagishi A."/>
            <person name="Oono Y."/>
            <person name="Narumi I."/>
        </authorList>
    </citation>
    <scope>NUCLEOTIDE SEQUENCE [LARGE SCALE GENOMIC DNA]</scope>
    <source>
        <strain evidence="5">TR0125</strain>
    </source>
</reference>
<dbReference type="PROSITE" id="PS51186">
    <property type="entry name" value="GNAT"/>
    <property type="match status" value="1"/>
</dbReference>
<sequence>MELRDHLEGTRPEQLQGFFEGWPNPPRPETLHRLLAASYRISLAVEDGRVVGIAQAISDGVLTAFIPMLEVHATHRGRGIGSALIRHLLAQLGHLYAVDLSCDYNLVPFYERLDFRRANAMVLRNYARQSGESPTSPS</sequence>
<evidence type="ECO:0000259" key="3">
    <source>
        <dbReference type="PROSITE" id="PS51186"/>
    </source>
</evidence>
<dbReference type="InterPro" id="IPR000182">
    <property type="entry name" value="GNAT_dom"/>
</dbReference>
<dbReference type="InterPro" id="IPR045039">
    <property type="entry name" value="NSI-like"/>
</dbReference>
<protein>
    <recommendedName>
        <fullName evidence="3">N-acetyltransferase domain-containing protein</fullName>
    </recommendedName>
</protein>
<dbReference type="EMBL" id="BFAG01000004">
    <property type="protein sequence ID" value="GBF05274.1"/>
    <property type="molecule type" value="Genomic_DNA"/>
</dbReference>
<keyword evidence="1" id="KW-0808">Transferase</keyword>
<accession>A0A2I9CTZ7</accession>
<dbReference type="GO" id="GO:0008080">
    <property type="term" value="F:N-acetyltransferase activity"/>
    <property type="evidence" value="ECO:0007669"/>
    <property type="project" value="InterPro"/>
</dbReference>
<gene>
    <name evidence="4" type="ORF">DAERI_040034</name>
</gene>
<evidence type="ECO:0000313" key="5">
    <source>
        <dbReference type="Proteomes" id="UP000236569"/>
    </source>
</evidence>
<dbReference type="OrthoDB" id="9775804at2"/>
<dbReference type="CDD" id="cd04301">
    <property type="entry name" value="NAT_SF"/>
    <property type="match status" value="1"/>
</dbReference>
<dbReference type="Gene3D" id="3.40.630.30">
    <property type="match status" value="1"/>
</dbReference>
<dbReference type="Proteomes" id="UP000236569">
    <property type="component" value="Unassembled WGS sequence"/>
</dbReference>
<name>A0A2I9CTZ7_9DEIO</name>
<evidence type="ECO:0000256" key="1">
    <source>
        <dbReference type="ARBA" id="ARBA00022679"/>
    </source>
</evidence>
<evidence type="ECO:0000256" key="2">
    <source>
        <dbReference type="ARBA" id="ARBA00023315"/>
    </source>
</evidence>
<dbReference type="RefSeq" id="WP_103128726.1">
    <property type="nucleotide sequence ID" value="NZ_BFAG01000004.1"/>
</dbReference>
<dbReference type="PANTHER" id="PTHR43626:SF4">
    <property type="entry name" value="GCN5-RELATED N-ACETYLTRANSFERASE 2, CHLOROPLASTIC"/>
    <property type="match status" value="1"/>
</dbReference>
<comment type="caution">
    <text evidence="4">The sequence shown here is derived from an EMBL/GenBank/DDBJ whole genome shotgun (WGS) entry which is preliminary data.</text>
</comment>
<dbReference type="AlphaFoldDB" id="A0A2I9CTZ7"/>
<dbReference type="Pfam" id="PF00583">
    <property type="entry name" value="Acetyltransf_1"/>
    <property type="match status" value="1"/>
</dbReference>
<keyword evidence="2" id="KW-0012">Acyltransferase</keyword>
<organism evidence="4 5">
    <name type="scientific">Deinococcus aerius</name>
    <dbReference type="NCBI Taxonomy" id="200253"/>
    <lineage>
        <taxon>Bacteria</taxon>
        <taxon>Thermotogati</taxon>
        <taxon>Deinococcota</taxon>
        <taxon>Deinococci</taxon>
        <taxon>Deinococcales</taxon>
        <taxon>Deinococcaceae</taxon>
        <taxon>Deinococcus</taxon>
    </lineage>
</organism>
<dbReference type="SUPFAM" id="SSF55729">
    <property type="entry name" value="Acyl-CoA N-acyltransferases (Nat)"/>
    <property type="match status" value="1"/>
</dbReference>
<proteinExistence type="predicted"/>
<keyword evidence="5" id="KW-1185">Reference proteome</keyword>
<dbReference type="InterPro" id="IPR016181">
    <property type="entry name" value="Acyl_CoA_acyltransferase"/>
</dbReference>
<feature type="domain" description="N-acetyltransferase" evidence="3">
    <location>
        <begin position="1"/>
        <end position="138"/>
    </location>
</feature>
<evidence type="ECO:0000313" key="4">
    <source>
        <dbReference type="EMBL" id="GBF05274.1"/>
    </source>
</evidence>
<dbReference type="GO" id="GO:0005737">
    <property type="term" value="C:cytoplasm"/>
    <property type="evidence" value="ECO:0007669"/>
    <property type="project" value="TreeGrafter"/>
</dbReference>